<dbReference type="InterPro" id="IPR029044">
    <property type="entry name" value="Nucleotide-diphossugar_trans"/>
</dbReference>
<dbReference type="AlphaFoldDB" id="A0A3A9ZSM0"/>
<comment type="caution">
    <text evidence="1">The sequence shown here is derived from an EMBL/GenBank/DDBJ whole genome shotgun (WGS) entry which is preliminary data.</text>
</comment>
<dbReference type="SUPFAM" id="SSF53448">
    <property type="entry name" value="Nucleotide-diphospho-sugar transferases"/>
    <property type="match status" value="1"/>
</dbReference>
<evidence type="ECO:0000313" key="2">
    <source>
        <dbReference type="Proteomes" id="UP000281726"/>
    </source>
</evidence>
<sequence>MLLEDPAVEFFAQADGHHKQPVSQVFRLAEEISHNGADMVVGNRYGAGIDLYDDHRLAITKLWSQLVNITSDYELHDVCCGMRVYSRRLAERFVSHINCFGYGLEVAQLLITHRAGWKVVDKPVDSARQAMMTAAEKLEDNLAVLLDANLARLERNQRLELCRLLAEIKLRRSLVLDGGMFGLDHLIEFHFAAQDEDGEDAYSLRLRR</sequence>
<dbReference type="Proteomes" id="UP000281726">
    <property type="component" value="Unassembled WGS sequence"/>
</dbReference>
<name>A0A3A9ZSM0_9ACTN</name>
<dbReference type="Gene3D" id="3.90.550.10">
    <property type="entry name" value="Spore Coat Polysaccharide Biosynthesis Protein SpsA, Chain A"/>
    <property type="match status" value="1"/>
</dbReference>
<evidence type="ECO:0000313" key="1">
    <source>
        <dbReference type="EMBL" id="RKN51219.1"/>
    </source>
</evidence>
<gene>
    <name evidence="1" type="ORF">D7223_05840</name>
</gene>
<dbReference type="EMBL" id="RBAK01000001">
    <property type="protein sequence ID" value="RKN51219.1"/>
    <property type="molecule type" value="Genomic_DNA"/>
</dbReference>
<accession>A0A3A9ZSM0</accession>
<organism evidence="1 2">
    <name type="scientific">Micromonospora endolithica</name>
    <dbReference type="NCBI Taxonomy" id="230091"/>
    <lineage>
        <taxon>Bacteria</taxon>
        <taxon>Bacillati</taxon>
        <taxon>Actinomycetota</taxon>
        <taxon>Actinomycetes</taxon>
        <taxon>Micromonosporales</taxon>
        <taxon>Micromonosporaceae</taxon>
        <taxon>Micromonospora</taxon>
    </lineage>
</organism>
<proteinExistence type="predicted"/>
<reference evidence="1 2" key="1">
    <citation type="journal article" date="2004" name="Syst. Appl. Microbiol.">
        <title>Cryptoendolithic actinomycetes from antarctic sandstone rock samples: Micromonospora endolithica sp. nov. and two isolates related to Micromonospora coerulea Jensen 1932.</title>
        <authorList>
            <person name="Hirsch P."/>
            <person name="Mevs U."/>
            <person name="Kroppenstedt R.M."/>
            <person name="Schumann P."/>
            <person name="Stackebrandt E."/>
        </authorList>
    </citation>
    <scope>NUCLEOTIDE SEQUENCE [LARGE SCALE GENOMIC DNA]</scope>
    <source>
        <strain evidence="1 2">JCM 12677</strain>
    </source>
</reference>
<keyword evidence="2" id="KW-1185">Reference proteome</keyword>
<protein>
    <submittedName>
        <fullName evidence="1">Uncharacterized protein</fullName>
    </submittedName>
</protein>